<protein>
    <submittedName>
        <fullName evidence="1">Uncharacterized protein</fullName>
    </submittedName>
</protein>
<evidence type="ECO:0000313" key="1">
    <source>
        <dbReference type="EMBL" id="GBM85939.1"/>
    </source>
</evidence>
<reference evidence="1 2" key="1">
    <citation type="journal article" date="2019" name="Sci. Rep.">
        <title>Orb-weaving spider Araneus ventricosus genome elucidates the spidroin gene catalogue.</title>
        <authorList>
            <person name="Kono N."/>
            <person name="Nakamura H."/>
            <person name="Ohtoshi R."/>
            <person name="Moran D.A.P."/>
            <person name="Shinohara A."/>
            <person name="Yoshida Y."/>
            <person name="Fujiwara M."/>
            <person name="Mori M."/>
            <person name="Tomita M."/>
            <person name="Arakawa K."/>
        </authorList>
    </citation>
    <scope>NUCLEOTIDE SEQUENCE [LARGE SCALE GENOMIC DNA]</scope>
</reference>
<sequence length="91" mass="9981">MSVWGPLCQYFVPGPGSALGGPETIPTAEKNLLGKFFIGILPVAMVLMTRLPEICCISSPLTSLKPKTTFLYVYNALPMLSCEHDNWNSFD</sequence>
<name>A0A4Y2J8P1_ARAVE</name>
<dbReference type="AlphaFoldDB" id="A0A4Y2J8P1"/>
<accession>A0A4Y2J8P1</accession>
<dbReference type="Proteomes" id="UP000499080">
    <property type="component" value="Unassembled WGS sequence"/>
</dbReference>
<organism evidence="1 2">
    <name type="scientific">Araneus ventricosus</name>
    <name type="common">Orbweaver spider</name>
    <name type="synonym">Epeira ventricosa</name>
    <dbReference type="NCBI Taxonomy" id="182803"/>
    <lineage>
        <taxon>Eukaryota</taxon>
        <taxon>Metazoa</taxon>
        <taxon>Ecdysozoa</taxon>
        <taxon>Arthropoda</taxon>
        <taxon>Chelicerata</taxon>
        <taxon>Arachnida</taxon>
        <taxon>Araneae</taxon>
        <taxon>Araneomorphae</taxon>
        <taxon>Entelegynae</taxon>
        <taxon>Araneoidea</taxon>
        <taxon>Araneidae</taxon>
        <taxon>Araneus</taxon>
    </lineage>
</organism>
<dbReference type="EMBL" id="BGPR01003274">
    <property type="protein sequence ID" value="GBM85939.1"/>
    <property type="molecule type" value="Genomic_DNA"/>
</dbReference>
<proteinExistence type="predicted"/>
<keyword evidence="2" id="KW-1185">Reference proteome</keyword>
<comment type="caution">
    <text evidence="1">The sequence shown here is derived from an EMBL/GenBank/DDBJ whole genome shotgun (WGS) entry which is preliminary data.</text>
</comment>
<evidence type="ECO:0000313" key="2">
    <source>
        <dbReference type="Proteomes" id="UP000499080"/>
    </source>
</evidence>
<gene>
    <name evidence="1" type="ORF">AVEN_262106_1</name>
</gene>